<accession>A0ABT6Z9F6</accession>
<dbReference type="Proteomes" id="UP001225761">
    <property type="component" value="Unassembled WGS sequence"/>
</dbReference>
<name>A0ABT6Z9F6_9BACT</name>
<feature type="region of interest" description="Disordered" evidence="1">
    <location>
        <begin position="218"/>
        <end position="242"/>
    </location>
</feature>
<organism evidence="3 4">
    <name type="scientific">Flectobacillus rivi</name>
    <dbReference type="NCBI Taxonomy" id="2984209"/>
    <lineage>
        <taxon>Bacteria</taxon>
        <taxon>Pseudomonadati</taxon>
        <taxon>Bacteroidota</taxon>
        <taxon>Cytophagia</taxon>
        <taxon>Cytophagales</taxon>
        <taxon>Flectobacillaceae</taxon>
        <taxon>Flectobacillus</taxon>
    </lineage>
</organism>
<feature type="domain" description="Cysteine-rich CPCC" evidence="2">
    <location>
        <begin position="158"/>
        <end position="232"/>
    </location>
</feature>
<protein>
    <submittedName>
        <fullName evidence="3">CPCC family cysteine-rich protein</fullName>
    </submittedName>
</protein>
<dbReference type="Pfam" id="PF14206">
    <property type="entry name" value="Cys_rich_CPCC"/>
    <property type="match status" value="1"/>
</dbReference>
<dbReference type="RefSeq" id="WP_283383776.1">
    <property type="nucleotide sequence ID" value="NZ_JASHIE010000027.1"/>
</dbReference>
<evidence type="ECO:0000313" key="3">
    <source>
        <dbReference type="EMBL" id="MDI9877763.1"/>
    </source>
</evidence>
<comment type="caution">
    <text evidence="3">The sequence shown here is derived from an EMBL/GenBank/DDBJ whole genome shotgun (WGS) entry which is preliminary data.</text>
</comment>
<sequence>MTILLDIDGVLETTPIWRPVEIHSDGFMKLNEKALENLSILHKRTNASIVLTTTHRINYDETRWKEIFRLRGLNFETISKLNNKTEISQLLDKGSEIKEWVENKGQEHNYVIIDDDQSINALPEYIKERWVATKPSVGFDKEALEKALLILTVNAKFACPCCGHKTFTEKPNGTYDICDVCFWEDDPIQFNDPNYEGGANSTSLKQAQKNFLEFGASDHELRQYVRPPSKEEPKEKGWKPFE</sequence>
<evidence type="ECO:0000313" key="4">
    <source>
        <dbReference type="Proteomes" id="UP001225761"/>
    </source>
</evidence>
<proteinExistence type="predicted"/>
<dbReference type="EMBL" id="JASHIE010000027">
    <property type="protein sequence ID" value="MDI9877763.1"/>
    <property type="molecule type" value="Genomic_DNA"/>
</dbReference>
<evidence type="ECO:0000256" key="1">
    <source>
        <dbReference type="SAM" id="MobiDB-lite"/>
    </source>
</evidence>
<gene>
    <name evidence="3" type="ORF">QM481_24685</name>
</gene>
<evidence type="ECO:0000259" key="2">
    <source>
        <dbReference type="Pfam" id="PF14206"/>
    </source>
</evidence>
<dbReference type="InterPro" id="IPR025983">
    <property type="entry name" value="Cys_rich_CPCC"/>
</dbReference>
<keyword evidence="4" id="KW-1185">Reference proteome</keyword>
<dbReference type="Pfam" id="PF18143">
    <property type="entry name" value="HAD_SAK_2"/>
    <property type="match status" value="1"/>
</dbReference>
<reference evidence="3 4" key="1">
    <citation type="submission" date="2023-05" db="EMBL/GenBank/DDBJ databases">
        <title>Novel species of genus Flectobacillus isolated from stream in China.</title>
        <authorList>
            <person name="Lu H."/>
        </authorList>
    </citation>
    <scope>NUCLEOTIDE SEQUENCE [LARGE SCALE GENOMIC DNA]</scope>
    <source>
        <strain evidence="3 4">LFS242W</strain>
    </source>
</reference>